<dbReference type="STRING" id="1121950.SAMN02745243_02118"/>
<evidence type="ECO:0000259" key="1">
    <source>
        <dbReference type="Pfam" id="PF13566"/>
    </source>
</evidence>
<gene>
    <name evidence="2" type="ORF">SAMN02745243_02118</name>
</gene>
<dbReference type="NCBIfam" id="TIGR03915">
    <property type="entry name" value="SAM_7_link_chp"/>
    <property type="match status" value="1"/>
</dbReference>
<dbReference type="AlphaFoldDB" id="A0A1M6PGN1"/>
<dbReference type="Pfam" id="PF13566">
    <property type="entry name" value="DUF4130"/>
    <property type="match status" value="1"/>
</dbReference>
<reference evidence="2 3" key="1">
    <citation type="submission" date="2016-11" db="EMBL/GenBank/DDBJ databases">
        <authorList>
            <person name="Jaros S."/>
            <person name="Januszkiewicz K."/>
            <person name="Wedrychowicz H."/>
        </authorList>
    </citation>
    <scope>NUCLEOTIDE SEQUENCE [LARGE SCALE GENOMIC DNA]</scope>
    <source>
        <strain evidence="2 3">DSM 15480</strain>
    </source>
</reference>
<dbReference type="InterPro" id="IPR025404">
    <property type="entry name" value="DUF4130"/>
</dbReference>
<feature type="domain" description="DUF4130" evidence="1">
    <location>
        <begin position="102"/>
        <end position="253"/>
    </location>
</feature>
<sequence>MIRKVYICNDSLTGIFSAIYDAWKEGKSGQEVGIALRGHLENRLFCEYTEVSESEKKSVAVERMIKKNLGYDTYWDIYHALLADDCVKADAVLGAMLAARNIPDSRKIMTYLSHPQVEKVFELSRSVANEAHLFTGFVRFCELENGILFSEISPKAQVLTCIADHFTNRFPQENWMIADKTHHMVLVHEAGRHWILAQNQKLDEEQVRRTSEKEDTYETLWKNFCTTISIENRENPSLQRSHIPRHFQQDMVEFDK</sequence>
<dbReference type="InterPro" id="IPR023875">
    <property type="entry name" value="DNA_repair_put"/>
</dbReference>
<evidence type="ECO:0000313" key="2">
    <source>
        <dbReference type="EMBL" id="SHK07050.1"/>
    </source>
</evidence>
<protein>
    <submittedName>
        <fullName evidence="2">Probable DNA metabolism protein</fullName>
    </submittedName>
</protein>
<keyword evidence="3" id="KW-1185">Reference proteome</keyword>
<organism evidence="2 3">
    <name type="scientific">Hespellia stercorisuis DSM 15480</name>
    <dbReference type="NCBI Taxonomy" id="1121950"/>
    <lineage>
        <taxon>Bacteria</taxon>
        <taxon>Bacillati</taxon>
        <taxon>Bacillota</taxon>
        <taxon>Clostridia</taxon>
        <taxon>Lachnospirales</taxon>
        <taxon>Lachnospiraceae</taxon>
        <taxon>Hespellia</taxon>
    </lineage>
</organism>
<accession>A0A1M6PGN1</accession>
<evidence type="ECO:0000313" key="3">
    <source>
        <dbReference type="Proteomes" id="UP000184301"/>
    </source>
</evidence>
<proteinExistence type="predicted"/>
<dbReference type="Proteomes" id="UP000184301">
    <property type="component" value="Unassembled WGS sequence"/>
</dbReference>
<dbReference type="EMBL" id="FQZY01000028">
    <property type="protein sequence ID" value="SHK07050.1"/>
    <property type="molecule type" value="Genomic_DNA"/>
</dbReference>
<name>A0A1M6PGN1_9FIRM</name>